<feature type="transmembrane region" description="Helical" evidence="1">
    <location>
        <begin position="78"/>
        <end position="97"/>
    </location>
</feature>
<name>A0A6L8VQ30_9RHOB</name>
<keyword evidence="1" id="KW-1133">Transmembrane helix</keyword>
<evidence type="ECO:0000313" key="2">
    <source>
        <dbReference type="EMBL" id="MZQ91270.1"/>
    </source>
</evidence>
<keyword evidence="3" id="KW-1185">Reference proteome</keyword>
<sequence>MEKMHDTFTDLARGTPVWFTLSAWALPLGLLAQFLSAGIALFRDGGMWGLHGAVGGALSLPVLALLAGALCIPRLRGFGWWAGLTAFLYLTQIALAAGAGPLLALHPANGALLLTSSLILLAKVERRRGARP</sequence>
<dbReference type="OrthoDB" id="8420414at2"/>
<keyword evidence="1" id="KW-0472">Membrane</keyword>
<comment type="caution">
    <text evidence="2">The sequence shown here is derived from an EMBL/GenBank/DDBJ whole genome shotgun (WGS) entry which is preliminary data.</text>
</comment>
<keyword evidence="1" id="KW-0812">Transmembrane</keyword>
<feature type="transmembrane region" description="Helical" evidence="1">
    <location>
        <begin position="21"/>
        <end position="42"/>
    </location>
</feature>
<proteinExistence type="predicted"/>
<feature type="transmembrane region" description="Helical" evidence="1">
    <location>
        <begin position="48"/>
        <end position="71"/>
    </location>
</feature>
<dbReference type="EMBL" id="WWNR01000022">
    <property type="protein sequence ID" value="MZQ91270.1"/>
    <property type="molecule type" value="Genomic_DNA"/>
</dbReference>
<dbReference type="RefSeq" id="WP_161348653.1">
    <property type="nucleotide sequence ID" value="NZ_BMGW01000022.1"/>
</dbReference>
<reference evidence="2 3" key="1">
    <citation type="submission" date="2020-01" db="EMBL/GenBank/DDBJ databases">
        <title>Frigidibacter albus SP32T (=CGMCC 1.13995T).</title>
        <authorList>
            <person name="Liao X."/>
        </authorList>
    </citation>
    <scope>NUCLEOTIDE SEQUENCE [LARGE SCALE GENOMIC DNA]</scope>
    <source>
        <strain evidence="2 3">SP32</strain>
    </source>
</reference>
<protein>
    <submittedName>
        <fullName evidence="2">Uncharacterized protein</fullName>
    </submittedName>
</protein>
<gene>
    <name evidence="2" type="ORF">GS660_19470</name>
</gene>
<dbReference type="InterPro" id="IPR046192">
    <property type="entry name" value="DUF6220"/>
</dbReference>
<organism evidence="2 3">
    <name type="scientific">Frigidibacter albus</name>
    <dbReference type="NCBI Taxonomy" id="1465486"/>
    <lineage>
        <taxon>Bacteria</taxon>
        <taxon>Pseudomonadati</taxon>
        <taxon>Pseudomonadota</taxon>
        <taxon>Alphaproteobacteria</taxon>
        <taxon>Rhodobacterales</taxon>
        <taxon>Paracoccaceae</taxon>
        <taxon>Frigidibacter</taxon>
    </lineage>
</organism>
<evidence type="ECO:0000256" key="1">
    <source>
        <dbReference type="SAM" id="Phobius"/>
    </source>
</evidence>
<dbReference type="AlphaFoldDB" id="A0A6L8VQ30"/>
<dbReference type="Proteomes" id="UP000477083">
    <property type="component" value="Unassembled WGS sequence"/>
</dbReference>
<feature type="transmembrane region" description="Helical" evidence="1">
    <location>
        <begin position="103"/>
        <end position="122"/>
    </location>
</feature>
<accession>A0A6L8VQ30</accession>
<dbReference type="Pfam" id="PF19728">
    <property type="entry name" value="DUF6220"/>
    <property type="match status" value="1"/>
</dbReference>
<evidence type="ECO:0000313" key="3">
    <source>
        <dbReference type="Proteomes" id="UP000477083"/>
    </source>
</evidence>